<dbReference type="Proteomes" id="UP000238007">
    <property type="component" value="Unassembled WGS sequence"/>
</dbReference>
<keyword evidence="3" id="KW-1185">Reference proteome</keyword>
<reference evidence="2 3" key="1">
    <citation type="submission" date="2018-03" db="EMBL/GenBank/DDBJ databases">
        <title>Genomic Encyclopedia of Archaeal and Bacterial Type Strains, Phase II (KMG-II): from individual species to whole genera.</title>
        <authorList>
            <person name="Goeker M."/>
        </authorList>
    </citation>
    <scope>NUCLEOTIDE SEQUENCE [LARGE SCALE GENOMIC DNA]</scope>
    <source>
        <strain evidence="2 3">DSM 101533</strain>
    </source>
</reference>
<evidence type="ECO:0000313" key="3">
    <source>
        <dbReference type="Proteomes" id="UP000238007"/>
    </source>
</evidence>
<sequence length="188" mass="20328">MPNNADYKPPKWITILILTWFFLGCLPILALAFGFRFLPSPEWVQNTRLIAALAAFGTAALMLVLLRIGHKKQKPEGGMIKIVGMYLVAVFLFSPAVGASAIAATGPMLVAIVAGSQSSLTYTVADASQSGSYKCRRPIKLTEAPFLFNLVCGTSQAFQLGVSKEDFVLVTGHGTRWGLFPRTISMTD</sequence>
<evidence type="ECO:0000256" key="1">
    <source>
        <dbReference type="SAM" id="Phobius"/>
    </source>
</evidence>
<evidence type="ECO:0008006" key="4">
    <source>
        <dbReference type="Google" id="ProtNLM"/>
    </source>
</evidence>
<gene>
    <name evidence="2" type="ORF">CLV80_10533</name>
</gene>
<feature type="transmembrane region" description="Helical" evidence="1">
    <location>
        <begin position="47"/>
        <end position="66"/>
    </location>
</feature>
<keyword evidence="1" id="KW-1133">Transmembrane helix</keyword>
<keyword evidence="1" id="KW-0812">Transmembrane</keyword>
<feature type="transmembrane region" description="Helical" evidence="1">
    <location>
        <begin position="86"/>
        <end position="114"/>
    </location>
</feature>
<accession>A0A2T0VZ01</accession>
<keyword evidence="1" id="KW-0472">Membrane</keyword>
<comment type="caution">
    <text evidence="2">The sequence shown here is derived from an EMBL/GenBank/DDBJ whole genome shotgun (WGS) entry which is preliminary data.</text>
</comment>
<evidence type="ECO:0000313" key="2">
    <source>
        <dbReference type="EMBL" id="PRY77551.1"/>
    </source>
</evidence>
<dbReference type="EMBL" id="PVTP01000005">
    <property type="protein sequence ID" value="PRY77551.1"/>
    <property type="molecule type" value="Genomic_DNA"/>
</dbReference>
<dbReference type="AlphaFoldDB" id="A0A2T0VZ01"/>
<feature type="transmembrane region" description="Helical" evidence="1">
    <location>
        <begin position="12"/>
        <end position="35"/>
    </location>
</feature>
<protein>
    <recommendedName>
        <fullName evidence="4">Transmembrane protein</fullName>
    </recommendedName>
</protein>
<dbReference type="RefSeq" id="WP_106357018.1">
    <property type="nucleotide sequence ID" value="NZ_PVTP01000005.1"/>
</dbReference>
<proteinExistence type="predicted"/>
<name>A0A2T0VZ01_9RHOB</name>
<dbReference type="OrthoDB" id="8402446at2"/>
<organism evidence="2 3">
    <name type="scientific">Yoonia maritima</name>
    <dbReference type="NCBI Taxonomy" id="1435347"/>
    <lineage>
        <taxon>Bacteria</taxon>
        <taxon>Pseudomonadati</taxon>
        <taxon>Pseudomonadota</taxon>
        <taxon>Alphaproteobacteria</taxon>
        <taxon>Rhodobacterales</taxon>
        <taxon>Paracoccaceae</taxon>
        <taxon>Yoonia</taxon>
    </lineage>
</organism>